<dbReference type="PANTHER" id="PTHR33322:SF4">
    <property type="entry name" value="BAG DOMAIN CONTAINING PROTEIN, EXPRESSED"/>
    <property type="match status" value="1"/>
</dbReference>
<keyword evidence="7" id="KW-1185">Reference proteome</keyword>
<reference evidence="7" key="1">
    <citation type="journal article" date="2016" name="Nat. Biotechnol.">
        <title>Sequencing wild and cultivated cassava and related species reveals extensive interspecific hybridization and genetic diversity.</title>
        <authorList>
            <person name="Bredeson J.V."/>
            <person name="Lyons J.B."/>
            <person name="Prochnik S.E."/>
            <person name="Wu G.A."/>
            <person name="Ha C.M."/>
            <person name="Edsinger-Gonzales E."/>
            <person name="Grimwood J."/>
            <person name="Schmutz J."/>
            <person name="Rabbi I.Y."/>
            <person name="Egesi C."/>
            <person name="Nauluvula P."/>
            <person name="Lebot V."/>
            <person name="Ndunguru J."/>
            <person name="Mkamilo G."/>
            <person name="Bart R.S."/>
            <person name="Setter T.L."/>
            <person name="Gleadow R.M."/>
            <person name="Kulakow P."/>
            <person name="Ferguson M.E."/>
            <person name="Rounsley S."/>
            <person name="Rokhsar D.S."/>
        </authorList>
    </citation>
    <scope>NUCLEOTIDE SEQUENCE [LARGE SCALE GENOMIC DNA]</scope>
    <source>
        <strain evidence="7">cv. AM560-2</strain>
    </source>
</reference>
<evidence type="ECO:0000256" key="2">
    <source>
        <dbReference type="ARBA" id="ARBA00023186"/>
    </source>
</evidence>
<feature type="coiled-coil region" evidence="3">
    <location>
        <begin position="320"/>
        <end position="354"/>
    </location>
</feature>
<evidence type="ECO:0000256" key="1">
    <source>
        <dbReference type="ARBA" id="ARBA00022860"/>
    </source>
</evidence>
<dbReference type="EMBL" id="CM004399">
    <property type="protein sequence ID" value="OAY32300.1"/>
    <property type="molecule type" value="Genomic_DNA"/>
</dbReference>
<dbReference type="OMA" id="SRRFFGY"/>
<gene>
    <name evidence="6" type="ORF">MANES_13G007700v8</name>
</gene>
<feature type="region of interest" description="Disordered" evidence="4">
    <location>
        <begin position="167"/>
        <end position="295"/>
    </location>
</feature>
<comment type="caution">
    <text evidence="6">The sequence shown here is derived from an EMBL/GenBank/DDBJ whole genome shotgun (WGS) entry which is preliminary data.</text>
</comment>
<dbReference type="GO" id="GO:0005516">
    <property type="term" value="F:calmodulin binding"/>
    <property type="evidence" value="ECO:0007669"/>
    <property type="project" value="UniProtKB-KW"/>
</dbReference>
<dbReference type="FunFam" id="1.20.58.120:FF:000010">
    <property type="entry name" value="BAG family molecular chaperone regulator 6"/>
    <property type="match status" value="1"/>
</dbReference>
<evidence type="ECO:0000256" key="3">
    <source>
        <dbReference type="SAM" id="Coils"/>
    </source>
</evidence>
<dbReference type="STRING" id="3983.A0A2C9UMY9"/>
<dbReference type="InterPro" id="IPR036533">
    <property type="entry name" value="BAG_dom_sf"/>
</dbReference>
<evidence type="ECO:0000259" key="5">
    <source>
        <dbReference type="PROSITE" id="PS51035"/>
    </source>
</evidence>
<name>A0A2C9UMY9_MANES</name>
<feature type="compositionally biased region" description="Basic and acidic residues" evidence="4">
    <location>
        <begin position="264"/>
        <end position="295"/>
    </location>
</feature>
<dbReference type="InterPro" id="IPR003103">
    <property type="entry name" value="BAG_domain"/>
</dbReference>
<dbReference type="Gramene" id="Manes.13G007700.1.v8.1">
    <property type="protein sequence ID" value="Manes.13G007700.1.v8.1.CDS"/>
    <property type="gene ID" value="Manes.13G007700.v8.1"/>
</dbReference>
<protein>
    <recommendedName>
        <fullName evidence="5">BAG domain-containing protein</fullName>
    </recommendedName>
</protein>
<dbReference type="PANTHER" id="PTHR33322">
    <property type="entry name" value="BAG DOMAIN CONTAINING PROTEIN, EXPRESSED"/>
    <property type="match status" value="1"/>
</dbReference>
<dbReference type="AlphaFoldDB" id="A0A2C9UMY9"/>
<evidence type="ECO:0000313" key="7">
    <source>
        <dbReference type="Proteomes" id="UP000091857"/>
    </source>
</evidence>
<dbReference type="SUPFAM" id="SSF63491">
    <property type="entry name" value="BAG domain"/>
    <property type="match status" value="1"/>
</dbReference>
<dbReference type="PROSITE" id="PS50096">
    <property type="entry name" value="IQ"/>
    <property type="match status" value="1"/>
</dbReference>
<dbReference type="Pfam" id="PF02179">
    <property type="entry name" value="BAG"/>
    <property type="match status" value="1"/>
</dbReference>
<keyword evidence="3" id="KW-0175">Coiled coil</keyword>
<accession>A0A2C9UMY9</accession>
<evidence type="ECO:0000256" key="4">
    <source>
        <dbReference type="SAM" id="MobiDB-lite"/>
    </source>
</evidence>
<keyword evidence="1" id="KW-0112">Calmodulin-binding</keyword>
<keyword evidence="2" id="KW-0143">Chaperone</keyword>
<sequence>MDDPFFSRSHFSYPSPPRYYYPAVRQIPVSRQTTPVQKVVQIPVRYVDSAPSRMDSVVKIQKVFRGFLVRKSVKKIAGIKREVDEIEKRISMKNTVELIRRDSKERLKVNETLMNLLLRLDSVPGVDSGVRDCRRAVIKRAIRLQEMIDAIVAGDQELEVDDLAKNGEEDTDQNSETHDRAPDVEANVGESEKMPEKLQNPERQESKTGRESMGDVELAEVEVGEDGNAEHDVSGAGSEYAESVDLSREESQVDSSANPEDDSFESHENTLADQKETEHEKDQSCGDKKEVSTKSKELLERMMEDNKKMMGLMSELFERNEMQTRLLSSLSHRVEQLERALMCERSKRKKKRRNTGGVVDCLESTEDAKKCGKR</sequence>
<organism evidence="6 7">
    <name type="scientific">Manihot esculenta</name>
    <name type="common">Cassava</name>
    <name type="synonym">Jatropha manihot</name>
    <dbReference type="NCBI Taxonomy" id="3983"/>
    <lineage>
        <taxon>Eukaryota</taxon>
        <taxon>Viridiplantae</taxon>
        <taxon>Streptophyta</taxon>
        <taxon>Embryophyta</taxon>
        <taxon>Tracheophyta</taxon>
        <taxon>Spermatophyta</taxon>
        <taxon>Magnoliopsida</taxon>
        <taxon>eudicotyledons</taxon>
        <taxon>Gunneridae</taxon>
        <taxon>Pentapetalae</taxon>
        <taxon>rosids</taxon>
        <taxon>fabids</taxon>
        <taxon>Malpighiales</taxon>
        <taxon>Euphorbiaceae</taxon>
        <taxon>Crotonoideae</taxon>
        <taxon>Manihoteae</taxon>
        <taxon>Manihot</taxon>
    </lineage>
</organism>
<dbReference type="PROSITE" id="PS51035">
    <property type="entry name" value="BAG"/>
    <property type="match status" value="1"/>
</dbReference>
<dbReference type="SMART" id="SM00264">
    <property type="entry name" value="BAG"/>
    <property type="match status" value="1"/>
</dbReference>
<feature type="domain" description="BAG" evidence="5">
    <location>
        <begin position="75"/>
        <end position="152"/>
    </location>
</feature>
<proteinExistence type="predicted"/>
<dbReference type="InterPro" id="IPR040400">
    <property type="entry name" value="BAG5/6/7/8"/>
</dbReference>
<feature type="compositionally biased region" description="Acidic residues" evidence="4">
    <location>
        <begin position="217"/>
        <end position="227"/>
    </location>
</feature>
<dbReference type="Pfam" id="PF00612">
    <property type="entry name" value="IQ"/>
    <property type="match status" value="1"/>
</dbReference>
<dbReference type="OrthoDB" id="1923217at2759"/>
<dbReference type="Proteomes" id="UP000091857">
    <property type="component" value="Chromosome 13"/>
</dbReference>
<dbReference type="Gene3D" id="1.20.58.120">
    <property type="entry name" value="BAG domain"/>
    <property type="match status" value="1"/>
</dbReference>
<dbReference type="GO" id="GO:0006457">
    <property type="term" value="P:protein folding"/>
    <property type="evidence" value="ECO:0000318"/>
    <property type="project" value="GO_Central"/>
</dbReference>
<feature type="compositionally biased region" description="Basic and acidic residues" evidence="4">
    <location>
        <begin position="190"/>
        <end position="213"/>
    </location>
</feature>
<dbReference type="GO" id="GO:0051087">
    <property type="term" value="F:protein-folding chaperone binding"/>
    <property type="evidence" value="ECO:0007669"/>
    <property type="project" value="InterPro"/>
</dbReference>
<evidence type="ECO:0000313" key="6">
    <source>
        <dbReference type="EMBL" id="OAY32300.1"/>
    </source>
</evidence>
<dbReference type="InterPro" id="IPR000048">
    <property type="entry name" value="IQ_motif_EF-hand-BS"/>
</dbReference>